<accession>A0ABY7ETS5</accession>
<dbReference type="SUPFAM" id="SSF90209">
    <property type="entry name" value="Ran binding protein zinc finger-like"/>
    <property type="match status" value="1"/>
</dbReference>
<keyword evidence="3" id="KW-0862">Zinc</keyword>
<evidence type="ECO:0000256" key="2">
    <source>
        <dbReference type="ARBA" id="ARBA00022771"/>
    </source>
</evidence>
<evidence type="ECO:0000256" key="5">
    <source>
        <dbReference type="SAM" id="MobiDB-lite"/>
    </source>
</evidence>
<name>A0ABY7ETS5_MYAAR</name>
<keyword evidence="2 4" id="KW-0863">Zinc-finger</keyword>
<sequence length="664" mass="74596">MSDEKREAILSYKKLLSYQEENLGSSDYEVETEICGRRDKIRVLILQFLCSCQVEDRFHYQEIPRIILNSPFVDYFPGKSQEAFYDVESYILLLCLMPWKQEFHKLKLIGFREVSEGLLKLEIVPPLEILQYIAFECLMAAVECSVIEEIWKRVKNTGIKYSEVVEIRFQNSGSVDSIATSIEAKFKSQKNLTAVNCPDSATSQSSYRTTHNSLTKRGGASVTDRGVFKSSSGKKTTDDFRNKLQKHMEVLGVTDPCDVEKIPFMDEETKEYDEKPVDIDEHVLASLQCLEDKEISPIERTDTSNQELKGSREWAFVTDSLHRRYGDKYFEGPRKDILTNKQDPSQMKSPYVKLQAVENPHLYANSPAAIHNRVQQLGDLSSPVIQSRDSDYISDLTQQSQSPSAYLTQAPTPREMQAFLGKDRPQVQPQSEIHLRQGHISQVPRQSHTEPIAKRSSAPLNYYTNQLPSPHSTPIMTPPVMVNQPNYIGHSPVLPPSSNNLSQSSGSKQPSNIQMLSKTAPNNSLTQARLTSPSQRETAVYPLVSGNQNVLSPQPLLKRSVTEPVYGRAAAGQLVKQQNAKLINTYPSQMSKNTWSCTACTYINDWSERVCAMCSKSRDIVDTDSPPEVGQSSRVCGQCTLENGLNAMKCHACGNELKGSQTVV</sequence>
<dbReference type="PROSITE" id="PS50199">
    <property type="entry name" value="ZF_RANBP2_2"/>
    <property type="match status" value="1"/>
</dbReference>
<reference evidence="7" key="1">
    <citation type="submission" date="2022-11" db="EMBL/GenBank/DDBJ databases">
        <title>Centuries of genome instability and evolution in soft-shell clam transmissible cancer (bioRxiv).</title>
        <authorList>
            <person name="Hart S.F.M."/>
            <person name="Yonemitsu M.A."/>
            <person name="Giersch R.M."/>
            <person name="Beal B.F."/>
            <person name="Arriagada G."/>
            <person name="Davis B.W."/>
            <person name="Ostrander E.A."/>
            <person name="Goff S.P."/>
            <person name="Metzger M.J."/>
        </authorList>
    </citation>
    <scope>NUCLEOTIDE SEQUENCE</scope>
    <source>
        <strain evidence="7">MELC-2E11</strain>
        <tissue evidence="7">Siphon/mantle</tissue>
    </source>
</reference>
<dbReference type="SMART" id="SM00547">
    <property type="entry name" value="ZnF_RBZ"/>
    <property type="match status" value="2"/>
</dbReference>
<evidence type="ECO:0000256" key="4">
    <source>
        <dbReference type="PROSITE-ProRule" id="PRU00322"/>
    </source>
</evidence>
<evidence type="ECO:0000256" key="3">
    <source>
        <dbReference type="ARBA" id="ARBA00022833"/>
    </source>
</evidence>
<feature type="region of interest" description="Disordered" evidence="5">
    <location>
        <begin position="487"/>
        <end position="515"/>
    </location>
</feature>
<dbReference type="Gene3D" id="1.20.58.2190">
    <property type="match status" value="1"/>
</dbReference>
<feature type="region of interest" description="Disordered" evidence="5">
    <location>
        <begin position="201"/>
        <end position="234"/>
    </location>
</feature>
<evidence type="ECO:0000313" key="7">
    <source>
        <dbReference type="EMBL" id="WAR13372.1"/>
    </source>
</evidence>
<keyword evidence="1" id="KW-0479">Metal-binding</keyword>
<dbReference type="PROSITE" id="PS01358">
    <property type="entry name" value="ZF_RANBP2_1"/>
    <property type="match status" value="1"/>
</dbReference>
<feature type="domain" description="RanBP2-type" evidence="6">
    <location>
        <begin position="591"/>
        <end position="620"/>
    </location>
</feature>
<dbReference type="InterPro" id="IPR036443">
    <property type="entry name" value="Znf_RanBP2_sf"/>
</dbReference>
<proteinExistence type="predicted"/>
<organism evidence="7 8">
    <name type="scientific">Mya arenaria</name>
    <name type="common">Soft-shell clam</name>
    <dbReference type="NCBI Taxonomy" id="6604"/>
    <lineage>
        <taxon>Eukaryota</taxon>
        <taxon>Metazoa</taxon>
        <taxon>Spiralia</taxon>
        <taxon>Lophotrochozoa</taxon>
        <taxon>Mollusca</taxon>
        <taxon>Bivalvia</taxon>
        <taxon>Autobranchia</taxon>
        <taxon>Heteroconchia</taxon>
        <taxon>Euheterodonta</taxon>
        <taxon>Imparidentia</taxon>
        <taxon>Neoheterodontei</taxon>
        <taxon>Myida</taxon>
        <taxon>Myoidea</taxon>
        <taxon>Myidae</taxon>
        <taxon>Mya</taxon>
    </lineage>
</organism>
<evidence type="ECO:0000313" key="8">
    <source>
        <dbReference type="Proteomes" id="UP001164746"/>
    </source>
</evidence>
<feature type="compositionally biased region" description="Polar residues" evidence="5">
    <location>
        <begin position="201"/>
        <end position="215"/>
    </location>
</feature>
<dbReference type="Proteomes" id="UP001164746">
    <property type="component" value="Chromosome 8"/>
</dbReference>
<dbReference type="InterPro" id="IPR001876">
    <property type="entry name" value="Znf_RanBP2"/>
</dbReference>
<feature type="compositionally biased region" description="Low complexity" evidence="5">
    <location>
        <begin position="496"/>
        <end position="507"/>
    </location>
</feature>
<protein>
    <recommendedName>
        <fullName evidence="6">RanBP2-type domain-containing protein</fullName>
    </recommendedName>
</protein>
<keyword evidence="8" id="KW-1185">Reference proteome</keyword>
<dbReference type="Gene3D" id="2.30.30.380">
    <property type="entry name" value="Zn-finger domain of Sec23/24"/>
    <property type="match status" value="1"/>
</dbReference>
<gene>
    <name evidence="7" type="ORF">MAR_027552</name>
</gene>
<evidence type="ECO:0000259" key="6">
    <source>
        <dbReference type="PROSITE" id="PS50199"/>
    </source>
</evidence>
<evidence type="ECO:0000256" key="1">
    <source>
        <dbReference type="ARBA" id="ARBA00022723"/>
    </source>
</evidence>
<dbReference type="EMBL" id="CP111019">
    <property type="protein sequence ID" value="WAR13372.1"/>
    <property type="molecule type" value="Genomic_DNA"/>
</dbReference>